<keyword evidence="3" id="KW-1185">Reference proteome</keyword>
<reference evidence="2 3" key="1">
    <citation type="submission" date="2018-11" db="EMBL/GenBank/DDBJ databases">
        <authorList>
            <person name="Criscuolo A."/>
        </authorList>
    </citation>
    <scope>NUCLEOTIDE SEQUENCE [LARGE SCALE GENOMIC DNA]</scope>
    <source>
        <strain evidence="2">AT11b</strain>
    </source>
</reference>
<keyword evidence="1" id="KW-0472">Membrane</keyword>
<feature type="transmembrane region" description="Helical" evidence="1">
    <location>
        <begin position="12"/>
        <end position="31"/>
    </location>
</feature>
<dbReference type="Proteomes" id="UP000280861">
    <property type="component" value="Unassembled WGS sequence"/>
</dbReference>
<keyword evidence="1" id="KW-1133">Transmembrane helix</keyword>
<dbReference type="AlphaFoldDB" id="A0A3P5XC15"/>
<organism evidence="2 3">
    <name type="scientific">Arthrobacter ulcerisalmonis</name>
    <dbReference type="NCBI Taxonomy" id="2483813"/>
    <lineage>
        <taxon>Bacteria</taxon>
        <taxon>Bacillati</taxon>
        <taxon>Actinomycetota</taxon>
        <taxon>Actinomycetes</taxon>
        <taxon>Micrococcales</taxon>
        <taxon>Micrococcaceae</taxon>
        <taxon>Arthrobacter</taxon>
    </lineage>
</organism>
<dbReference type="OrthoDB" id="4946232at2"/>
<keyword evidence="1" id="KW-0812">Transmembrane</keyword>
<name>A0A3P5XC15_9MICC</name>
<sequence length="183" mass="20371">MRTWVRQHPRLALAIAYFALMLVGAGIWLVFDNRDVVGTLVSAFFYTLLYWLLASFSLRKSRKNRERLAKEKKLMVYLRYPNARSGSLSTIWNQGIATPSSGSLVFQPVVYDDLVPLGAPRTIAVQAIHGERRKANGTDRKYITDLGQEILTLDADSGTVEVASTPELLDVLEAALTRDSGTP</sequence>
<accession>A0A3P5XC15</accession>
<dbReference type="EMBL" id="UXAU01000026">
    <property type="protein sequence ID" value="VDC27756.1"/>
    <property type="molecule type" value="Genomic_DNA"/>
</dbReference>
<protein>
    <submittedName>
        <fullName evidence="2">Uncharacterized protein</fullName>
    </submittedName>
</protein>
<dbReference type="RefSeq" id="WP_124091956.1">
    <property type="nucleotide sequence ID" value="NZ_CBCRYA010000007.1"/>
</dbReference>
<proteinExistence type="predicted"/>
<evidence type="ECO:0000313" key="3">
    <source>
        <dbReference type="Proteomes" id="UP000280861"/>
    </source>
</evidence>
<feature type="transmembrane region" description="Helical" evidence="1">
    <location>
        <begin position="37"/>
        <end position="58"/>
    </location>
</feature>
<evidence type="ECO:0000256" key="1">
    <source>
        <dbReference type="SAM" id="Phobius"/>
    </source>
</evidence>
<evidence type="ECO:0000313" key="2">
    <source>
        <dbReference type="EMBL" id="VDC27756.1"/>
    </source>
</evidence>
<gene>
    <name evidence="2" type="ORF">PSET11_02038</name>
</gene>